<dbReference type="PANTHER" id="PTHR42964:SF1">
    <property type="entry name" value="POLYKETIDE BIOSYNTHESIS ENOYL-COA HYDRATASE PKSH-RELATED"/>
    <property type="match status" value="1"/>
</dbReference>
<dbReference type="PANTHER" id="PTHR42964">
    <property type="entry name" value="ENOYL-COA HYDRATASE"/>
    <property type="match status" value="1"/>
</dbReference>
<dbReference type="GO" id="GO:0003824">
    <property type="term" value="F:catalytic activity"/>
    <property type="evidence" value="ECO:0007669"/>
    <property type="project" value="UniProtKB-ARBA"/>
</dbReference>
<organism evidence="2 3">
    <name type="scientific">Vibrio paucivorans</name>
    <dbReference type="NCBI Taxonomy" id="2829489"/>
    <lineage>
        <taxon>Bacteria</taxon>
        <taxon>Pseudomonadati</taxon>
        <taxon>Pseudomonadota</taxon>
        <taxon>Gammaproteobacteria</taxon>
        <taxon>Vibrionales</taxon>
        <taxon>Vibrionaceae</taxon>
        <taxon>Vibrio</taxon>
    </lineage>
</organism>
<accession>A0A9X3HT26</accession>
<dbReference type="InterPro" id="IPR029045">
    <property type="entry name" value="ClpP/crotonase-like_dom_sf"/>
</dbReference>
<dbReference type="FunFam" id="3.90.226.10:FF:000066">
    <property type="entry name" value="Enoyl-CoA hydratase"/>
    <property type="match status" value="1"/>
</dbReference>
<dbReference type="CDD" id="cd06558">
    <property type="entry name" value="crotonase-like"/>
    <property type="match status" value="1"/>
</dbReference>
<comment type="similarity">
    <text evidence="1">Belongs to the enoyl-CoA hydratase/isomerase family.</text>
</comment>
<dbReference type="RefSeq" id="WP_265688495.1">
    <property type="nucleotide sequence ID" value="NZ_JAKRRX010000104.1"/>
</dbReference>
<dbReference type="AlphaFoldDB" id="A0A9X3HT26"/>
<dbReference type="EMBL" id="JAKRRX010000104">
    <property type="protein sequence ID" value="MCW8335293.1"/>
    <property type="molecule type" value="Genomic_DNA"/>
</dbReference>
<dbReference type="GO" id="GO:0008300">
    <property type="term" value="P:isoprenoid catabolic process"/>
    <property type="evidence" value="ECO:0007669"/>
    <property type="project" value="TreeGrafter"/>
</dbReference>
<dbReference type="InterPro" id="IPR001753">
    <property type="entry name" value="Enoyl-CoA_hydra/iso"/>
</dbReference>
<comment type="caution">
    <text evidence="2">The sequence shown here is derived from an EMBL/GenBank/DDBJ whole genome shotgun (WGS) entry which is preliminary data.</text>
</comment>
<dbReference type="InterPro" id="IPR051683">
    <property type="entry name" value="Enoyl-CoA_Hydratase/Isomerase"/>
</dbReference>
<protein>
    <submittedName>
        <fullName evidence="2">Enoyl-CoA hydratase-related protein</fullName>
    </submittedName>
</protein>
<evidence type="ECO:0000313" key="3">
    <source>
        <dbReference type="Proteomes" id="UP001155586"/>
    </source>
</evidence>
<gene>
    <name evidence="2" type="ORF">MD483_15845</name>
</gene>
<sequence>MAESTNNTVLTDITDNGVATITLNRVDKSNAFDASIIQSLTHEIDTLSSDIGIRCLVLRGNGKHFSAGADLHWMKSMANKSKQENQDDAVQLAKLMQVLDNFPHPTIAVVHGSAFGGALGLICCCDIALGTESSIFCLSEVKIGLIPATIGPYVCRAIGQRHARRYMLTAERIEAKTAVDIGLLHYLCSHNTLQESLNHILKQILSNSPAALSKAKTLCQLCDSKPIDTTLINETSQMIADIRVSKQGQEGLNAYFEKRLPNWVK</sequence>
<dbReference type="Gene3D" id="3.90.226.10">
    <property type="entry name" value="2-enoyl-CoA Hydratase, Chain A, domain 1"/>
    <property type="match status" value="1"/>
</dbReference>
<proteinExistence type="inferred from homology"/>
<dbReference type="SUPFAM" id="SSF52096">
    <property type="entry name" value="ClpP/crotonase"/>
    <property type="match status" value="1"/>
</dbReference>
<dbReference type="Proteomes" id="UP001155586">
    <property type="component" value="Unassembled WGS sequence"/>
</dbReference>
<dbReference type="InterPro" id="IPR014748">
    <property type="entry name" value="Enoyl-CoA_hydra_C"/>
</dbReference>
<reference evidence="2" key="1">
    <citation type="submission" date="2022-02" db="EMBL/GenBank/DDBJ databases">
        <title>Vibrio sp. nov., a new bacterium isolated from Bohai sea, China.</title>
        <authorList>
            <person name="Yuan Y."/>
        </authorList>
    </citation>
    <scope>NUCLEOTIDE SEQUENCE</scope>
    <source>
        <strain evidence="2">DBSS07</strain>
    </source>
</reference>
<evidence type="ECO:0000256" key="1">
    <source>
        <dbReference type="ARBA" id="ARBA00005254"/>
    </source>
</evidence>
<evidence type="ECO:0000313" key="2">
    <source>
        <dbReference type="EMBL" id="MCW8335293.1"/>
    </source>
</evidence>
<dbReference type="Pfam" id="PF00378">
    <property type="entry name" value="ECH_1"/>
    <property type="match status" value="1"/>
</dbReference>
<keyword evidence="3" id="KW-1185">Reference proteome</keyword>
<dbReference type="Gene3D" id="1.10.12.10">
    <property type="entry name" value="Lyase 2-enoyl-coa Hydratase, Chain A, domain 2"/>
    <property type="match status" value="1"/>
</dbReference>
<name>A0A9X3HT26_9VIBR</name>